<feature type="transmembrane region" description="Helical" evidence="6">
    <location>
        <begin position="130"/>
        <end position="150"/>
    </location>
</feature>
<dbReference type="InterPro" id="IPR000620">
    <property type="entry name" value="EamA_dom"/>
</dbReference>
<feature type="domain" description="EamA" evidence="8">
    <location>
        <begin position="435"/>
        <end position="507"/>
    </location>
</feature>
<dbReference type="InterPro" id="IPR037185">
    <property type="entry name" value="EmrE-like"/>
</dbReference>
<organism evidence="9">
    <name type="scientific">Amphora coffeiformis</name>
    <dbReference type="NCBI Taxonomy" id="265554"/>
    <lineage>
        <taxon>Eukaryota</taxon>
        <taxon>Sar</taxon>
        <taxon>Stramenopiles</taxon>
        <taxon>Ochrophyta</taxon>
        <taxon>Bacillariophyta</taxon>
        <taxon>Bacillariophyceae</taxon>
        <taxon>Bacillariophycidae</taxon>
        <taxon>Thalassiophysales</taxon>
        <taxon>Catenulaceae</taxon>
        <taxon>Amphora</taxon>
    </lineage>
</organism>
<keyword evidence="2" id="KW-1003">Cell membrane</keyword>
<dbReference type="PANTHER" id="PTHR42920">
    <property type="entry name" value="OS03G0707200 PROTEIN-RELATED"/>
    <property type="match status" value="1"/>
</dbReference>
<dbReference type="InterPro" id="IPR051258">
    <property type="entry name" value="Diverse_Substrate_Transporter"/>
</dbReference>
<sequence length="513" mass="54818">MKPALATTLLCVLYLSQSHDLSVEAFTGHGARLFFAEPSTITTSWGNNQPRAIGRSQTALLRPPVALDLSSKGVHVEDSNPLFVQTLKRPWSYSERELGLLVSFTVPVAWGTYAATVQTVYTLDPQVPGFIFSACYFFVAASGSLVATFWNSAQQKGRNGDESEQTKSIPAMAGLELGFYVYLANFLHVIGLQSVPSDRAGFLIQLTTVVVPMLEAFFARDLLAISGSTWAACALALAGIFVMGMEWPGTEGVLTNALGAEGVDHMSGYVENMVDFSDATSAIEAASMVVDTSVAMAANSDSAQAIVDNPQAVVDSVSLLVNSNLFANLLLSGDLLIVCAAFLYAFQIIKISKWSVDYSPLQIMTGKTIAESFLSFLFLGGMVGLASSGIDLSGAGGLLQFLQRSGQQAIDFFNTVSQRLAEGTISPYTIEHFTGACLWTGLVATCYLVLAQSYGQRYVKASDANLIYSLQPLFTALFAYLMLGETLQPMGYVGGALILSGVYLVSTKSINGE</sequence>
<dbReference type="SUPFAM" id="SSF103481">
    <property type="entry name" value="Multidrug resistance efflux transporter EmrE"/>
    <property type="match status" value="1"/>
</dbReference>
<gene>
    <name evidence="9" type="ORF">ACOF00016_LOCUS18804</name>
</gene>
<feature type="transmembrane region" description="Helical" evidence="6">
    <location>
        <begin position="489"/>
        <end position="506"/>
    </location>
</feature>
<keyword evidence="5 6" id="KW-0472">Membrane</keyword>
<protein>
    <recommendedName>
        <fullName evidence="8">EamA domain-containing protein</fullName>
    </recommendedName>
</protein>
<feature type="transmembrane region" description="Helical" evidence="6">
    <location>
        <begin position="433"/>
        <end position="454"/>
    </location>
</feature>
<evidence type="ECO:0000256" key="3">
    <source>
        <dbReference type="ARBA" id="ARBA00022692"/>
    </source>
</evidence>
<evidence type="ECO:0000256" key="1">
    <source>
        <dbReference type="ARBA" id="ARBA00004651"/>
    </source>
</evidence>
<feature type="chain" id="PRO_5031091547" description="EamA domain-containing protein" evidence="7">
    <location>
        <begin position="19"/>
        <end position="513"/>
    </location>
</feature>
<evidence type="ECO:0000256" key="6">
    <source>
        <dbReference type="SAM" id="Phobius"/>
    </source>
</evidence>
<name>A0A7S3PCB0_9STRA</name>
<accession>A0A7S3PCB0</accession>
<feature type="transmembrane region" description="Helical" evidence="6">
    <location>
        <begin position="202"/>
        <end position="218"/>
    </location>
</feature>
<evidence type="ECO:0000256" key="4">
    <source>
        <dbReference type="ARBA" id="ARBA00022989"/>
    </source>
</evidence>
<evidence type="ECO:0000313" key="9">
    <source>
        <dbReference type="EMBL" id="CAE0422226.1"/>
    </source>
</evidence>
<dbReference type="Pfam" id="PF00892">
    <property type="entry name" value="EamA"/>
    <property type="match status" value="1"/>
</dbReference>
<evidence type="ECO:0000259" key="8">
    <source>
        <dbReference type="Pfam" id="PF00892"/>
    </source>
</evidence>
<evidence type="ECO:0000256" key="2">
    <source>
        <dbReference type="ARBA" id="ARBA00022475"/>
    </source>
</evidence>
<feature type="transmembrane region" description="Helical" evidence="6">
    <location>
        <begin position="466"/>
        <end position="483"/>
    </location>
</feature>
<comment type="subcellular location">
    <subcellularLocation>
        <location evidence="1">Cell membrane</location>
        <topology evidence="1">Multi-pass membrane protein</topology>
    </subcellularLocation>
</comment>
<feature type="transmembrane region" description="Helical" evidence="6">
    <location>
        <begin position="171"/>
        <end position="190"/>
    </location>
</feature>
<keyword evidence="3 6" id="KW-0812">Transmembrane</keyword>
<dbReference type="PANTHER" id="PTHR42920:SF5">
    <property type="entry name" value="EAMA DOMAIN-CONTAINING PROTEIN"/>
    <property type="match status" value="1"/>
</dbReference>
<evidence type="ECO:0000256" key="5">
    <source>
        <dbReference type="ARBA" id="ARBA00023136"/>
    </source>
</evidence>
<feature type="transmembrane region" description="Helical" evidence="6">
    <location>
        <begin position="369"/>
        <end position="390"/>
    </location>
</feature>
<dbReference type="EMBL" id="HBIM01025301">
    <property type="protein sequence ID" value="CAE0422226.1"/>
    <property type="molecule type" value="Transcribed_RNA"/>
</dbReference>
<keyword evidence="4 6" id="KW-1133">Transmembrane helix</keyword>
<feature type="transmembrane region" description="Helical" evidence="6">
    <location>
        <begin position="225"/>
        <end position="245"/>
    </location>
</feature>
<proteinExistence type="predicted"/>
<dbReference type="AlphaFoldDB" id="A0A7S3PCB0"/>
<dbReference type="GO" id="GO:0005886">
    <property type="term" value="C:plasma membrane"/>
    <property type="evidence" value="ECO:0007669"/>
    <property type="project" value="UniProtKB-SubCell"/>
</dbReference>
<keyword evidence="7" id="KW-0732">Signal</keyword>
<feature type="transmembrane region" description="Helical" evidence="6">
    <location>
        <begin position="325"/>
        <end position="349"/>
    </location>
</feature>
<reference evidence="9" key="1">
    <citation type="submission" date="2021-01" db="EMBL/GenBank/DDBJ databases">
        <authorList>
            <person name="Corre E."/>
            <person name="Pelletier E."/>
            <person name="Niang G."/>
            <person name="Scheremetjew M."/>
            <person name="Finn R."/>
            <person name="Kale V."/>
            <person name="Holt S."/>
            <person name="Cochrane G."/>
            <person name="Meng A."/>
            <person name="Brown T."/>
            <person name="Cohen L."/>
        </authorList>
    </citation>
    <scope>NUCLEOTIDE SEQUENCE</scope>
    <source>
        <strain evidence="9">CCMP127</strain>
    </source>
</reference>
<dbReference type="Gene3D" id="1.10.3730.20">
    <property type="match status" value="1"/>
</dbReference>
<feature type="signal peptide" evidence="7">
    <location>
        <begin position="1"/>
        <end position="18"/>
    </location>
</feature>
<evidence type="ECO:0000256" key="7">
    <source>
        <dbReference type="SAM" id="SignalP"/>
    </source>
</evidence>